<comment type="caution">
    <text evidence="2">The sequence shown here is derived from an EMBL/GenBank/DDBJ whole genome shotgun (WGS) entry which is preliminary data.</text>
</comment>
<gene>
    <name evidence="2" type="ORF">PoB_001197700</name>
</gene>
<keyword evidence="3" id="KW-1185">Reference proteome</keyword>
<proteinExistence type="predicted"/>
<accession>A0AAV3YRB1</accession>
<name>A0AAV3YRB1_9GAST</name>
<reference evidence="2 3" key="1">
    <citation type="journal article" date="2021" name="Elife">
        <title>Chloroplast acquisition without the gene transfer in kleptoplastic sea slugs, Plakobranchus ocellatus.</title>
        <authorList>
            <person name="Maeda T."/>
            <person name="Takahashi S."/>
            <person name="Yoshida T."/>
            <person name="Shimamura S."/>
            <person name="Takaki Y."/>
            <person name="Nagai Y."/>
            <person name="Toyoda A."/>
            <person name="Suzuki Y."/>
            <person name="Arimoto A."/>
            <person name="Ishii H."/>
            <person name="Satoh N."/>
            <person name="Nishiyama T."/>
            <person name="Hasebe M."/>
            <person name="Maruyama T."/>
            <person name="Minagawa J."/>
            <person name="Obokata J."/>
            <person name="Shigenobu S."/>
        </authorList>
    </citation>
    <scope>NUCLEOTIDE SEQUENCE [LARGE SCALE GENOMIC DNA]</scope>
</reference>
<feature type="region of interest" description="Disordered" evidence="1">
    <location>
        <begin position="77"/>
        <end position="98"/>
    </location>
</feature>
<dbReference type="Proteomes" id="UP000735302">
    <property type="component" value="Unassembled WGS sequence"/>
</dbReference>
<dbReference type="AlphaFoldDB" id="A0AAV3YRB1"/>
<sequence>MSQEKRKLDEKVLERKVSSKTHSNNWLGSSFTKLDQHNTGVEVFAFHMQWCDSSELVNSGTLSRADIPGDSVELANLLNQKHSLPKQERRARPGRGKS</sequence>
<evidence type="ECO:0000313" key="2">
    <source>
        <dbReference type="EMBL" id="GFN85471.1"/>
    </source>
</evidence>
<dbReference type="EMBL" id="BLXT01001415">
    <property type="protein sequence ID" value="GFN85471.1"/>
    <property type="molecule type" value="Genomic_DNA"/>
</dbReference>
<organism evidence="2 3">
    <name type="scientific">Plakobranchus ocellatus</name>
    <dbReference type="NCBI Taxonomy" id="259542"/>
    <lineage>
        <taxon>Eukaryota</taxon>
        <taxon>Metazoa</taxon>
        <taxon>Spiralia</taxon>
        <taxon>Lophotrochozoa</taxon>
        <taxon>Mollusca</taxon>
        <taxon>Gastropoda</taxon>
        <taxon>Heterobranchia</taxon>
        <taxon>Euthyneura</taxon>
        <taxon>Panpulmonata</taxon>
        <taxon>Sacoglossa</taxon>
        <taxon>Placobranchoidea</taxon>
        <taxon>Plakobranchidae</taxon>
        <taxon>Plakobranchus</taxon>
    </lineage>
</organism>
<protein>
    <submittedName>
        <fullName evidence="2">Uncharacterized protein</fullName>
    </submittedName>
</protein>
<evidence type="ECO:0000313" key="3">
    <source>
        <dbReference type="Proteomes" id="UP000735302"/>
    </source>
</evidence>
<evidence type="ECO:0000256" key="1">
    <source>
        <dbReference type="SAM" id="MobiDB-lite"/>
    </source>
</evidence>